<keyword evidence="3" id="KW-0064">Aspartyl protease</keyword>
<reference evidence="5 6" key="1">
    <citation type="submission" date="2024-10" db="EMBL/GenBank/DDBJ databases">
        <title>The Natural Products Discovery Center: Release of the First 8490 Sequenced Strains for Exploring Actinobacteria Biosynthetic Diversity.</title>
        <authorList>
            <person name="Kalkreuter E."/>
            <person name="Kautsar S.A."/>
            <person name="Yang D."/>
            <person name="Bader C.D."/>
            <person name="Teijaro C.N."/>
            <person name="Fluegel L."/>
            <person name="Davis C.M."/>
            <person name="Simpson J.R."/>
            <person name="Lauterbach L."/>
            <person name="Steele A.D."/>
            <person name="Gui C."/>
            <person name="Meng S."/>
            <person name="Li G."/>
            <person name="Viehrig K."/>
            <person name="Ye F."/>
            <person name="Su P."/>
            <person name="Kiefer A.F."/>
            <person name="Nichols A."/>
            <person name="Cepeda A.J."/>
            <person name="Yan W."/>
            <person name="Fan B."/>
            <person name="Jiang Y."/>
            <person name="Adhikari A."/>
            <person name="Zheng C.-J."/>
            <person name="Schuster L."/>
            <person name="Cowan T.M."/>
            <person name="Smanski M.J."/>
            <person name="Chevrette M.G."/>
            <person name="De Carvalho L.P.S."/>
            <person name="Shen B."/>
        </authorList>
    </citation>
    <scope>NUCLEOTIDE SEQUENCE [LARGE SCALE GENOMIC DNA]</scope>
    <source>
        <strain evidence="5 6">NPDC007147</strain>
    </source>
</reference>
<sequence>MTGRVVVIGVGNVFRRDDGAGPAVVEALRDRVPGGTVLAVSDGEPGRMLDLWHGSDTVVVVEAVRGRPARPGRLHTLSVAEAAANSRSSASTHALGLGECFALAEALGRLPRELVVHAVEVSDVELGTGLSGPVRSALPELVDRAAATVRKAHLRRA</sequence>
<protein>
    <submittedName>
        <fullName evidence="5">Hydrogenase maturation protease</fullName>
    </submittedName>
</protein>
<evidence type="ECO:0000256" key="4">
    <source>
        <dbReference type="ARBA" id="ARBA00022801"/>
    </source>
</evidence>
<dbReference type="InterPro" id="IPR000671">
    <property type="entry name" value="Peptidase_A31"/>
</dbReference>
<evidence type="ECO:0000313" key="6">
    <source>
        <dbReference type="Proteomes" id="UP001601197"/>
    </source>
</evidence>
<dbReference type="Pfam" id="PF01750">
    <property type="entry name" value="HycI"/>
    <property type="match status" value="1"/>
</dbReference>
<comment type="caution">
    <text evidence="5">The sequence shown here is derived from an EMBL/GenBank/DDBJ whole genome shotgun (WGS) entry which is preliminary data.</text>
</comment>
<dbReference type="Gene3D" id="3.40.50.1450">
    <property type="entry name" value="HybD-like"/>
    <property type="match status" value="1"/>
</dbReference>
<dbReference type="NCBIfam" id="TIGR00072">
    <property type="entry name" value="hydrog_prot"/>
    <property type="match status" value="1"/>
</dbReference>
<keyword evidence="2 5" id="KW-0645">Protease</keyword>
<keyword evidence="6" id="KW-1185">Reference proteome</keyword>
<organism evidence="5 6">
    <name type="scientific">Streptomyces kebangsaanensis</name>
    <dbReference type="NCBI Taxonomy" id="864058"/>
    <lineage>
        <taxon>Bacteria</taxon>
        <taxon>Bacillati</taxon>
        <taxon>Actinomycetota</taxon>
        <taxon>Actinomycetes</taxon>
        <taxon>Kitasatosporales</taxon>
        <taxon>Streptomycetaceae</taxon>
        <taxon>Streptomyces</taxon>
    </lineage>
</organism>
<dbReference type="PRINTS" id="PR00446">
    <property type="entry name" value="HYDRGNUPTAKE"/>
</dbReference>
<dbReference type="PANTHER" id="PTHR30302:SF1">
    <property type="entry name" value="HYDROGENASE 2 MATURATION PROTEASE"/>
    <property type="match status" value="1"/>
</dbReference>
<proteinExistence type="inferred from homology"/>
<evidence type="ECO:0000256" key="3">
    <source>
        <dbReference type="ARBA" id="ARBA00022750"/>
    </source>
</evidence>
<dbReference type="GO" id="GO:0006508">
    <property type="term" value="P:proteolysis"/>
    <property type="evidence" value="ECO:0007669"/>
    <property type="project" value="UniProtKB-KW"/>
</dbReference>
<name>A0ABW6KZQ9_9ACTN</name>
<comment type="similarity">
    <text evidence="1">Belongs to the peptidase A31 family.</text>
</comment>
<evidence type="ECO:0000256" key="2">
    <source>
        <dbReference type="ARBA" id="ARBA00022670"/>
    </source>
</evidence>
<evidence type="ECO:0000313" key="5">
    <source>
        <dbReference type="EMBL" id="MFE9172173.1"/>
    </source>
</evidence>
<dbReference type="SUPFAM" id="SSF53163">
    <property type="entry name" value="HybD-like"/>
    <property type="match status" value="1"/>
</dbReference>
<dbReference type="InterPro" id="IPR023430">
    <property type="entry name" value="Pept_HybD-like_dom_sf"/>
</dbReference>
<dbReference type="CDD" id="cd00518">
    <property type="entry name" value="H2MP"/>
    <property type="match status" value="1"/>
</dbReference>
<dbReference type="RefSeq" id="WP_388349558.1">
    <property type="nucleotide sequence ID" value="NZ_JBIAFJ010000020.1"/>
</dbReference>
<evidence type="ECO:0000256" key="1">
    <source>
        <dbReference type="ARBA" id="ARBA00006814"/>
    </source>
</evidence>
<dbReference type="EMBL" id="JBIAFJ010000020">
    <property type="protein sequence ID" value="MFE9172173.1"/>
    <property type="molecule type" value="Genomic_DNA"/>
</dbReference>
<gene>
    <name evidence="5" type="ORF">ACFYNZ_22300</name>
</gene>
<dbReference type="GO" id="GO:0008233">
    <property type="term" value="F:peptidase activity"/>
    <property type="evidence" value="ECO:0007669"/>
    <property type="project" value="UniProtKB-KW"/>
</dbReference>
<dbReference type="Proteomes" id="UP001601197">
    <property type="component" value="Unassembled WGS sequence"/>
</dbReference>
<accession>A0ABW6KZQ9</accession>
<dbReference type="PANTHER" id="PTHR30302">
    <property type="entry name" value="HYDROGENASE 1 MATURATION PROTEASE"/>
    <property type="match status" value="1"/>
</dbReference>
<keyword evidence="4" id="KW-0378">Hydrolase</keyword>